<evidence type="ECO:0000256" key="1">
    <source>
        <dbReference type="SAM" id="MobiDB-lite"/>
    </source>
</evidence>
<dbReference type="EMBL" id="VSSQ01019837">
    <property type="protein sequence ID" value="MPM64231.1"/>
    <property type="molecule type" value="Genomic_DNA"/>
</dbReference>
<feature type="compositionally biased region" description="Basic residues" evidence="1">
    <location>
        <begin position="110"/>
        <end position="125"/>
    </location>
</feature>
<evidence type="ECO:0000313" key="2">
    <source>
        <dbReference type="EMBL" id="MPM64231.1"/>
    </source>
</evidence>
<gene>
    <name evidence="2" type="ORF">SDC9_111117</name>
</gene>
<sequence>MGVEALLLRKVALGNGAEHLLGGLCGGQALRIRRVLGLDKPHPAGAAGGEHGPAVLSPVGKPLQKLAALLHDGEVGCKIGVEDVVKAHPAQRRHHPPGSGKLGGEAERLRPRHPHGGGHLNHRRNLRVSQSPQDLVAVVPDGEGGGGAVGDALAAEGAVRVFEKPVEAHVHRGAGAGARHVPDVHSLHLVADLHAAHALDALAGLPHHRGVQIHPGFLRLEPVGLKVNVQIVGQGLQGAVSAADAGGAGGVVLRENQAQVGSPGGADPGAVGADDHALLHLRVAGGDEPLGPLQLHHADAAGGDFVDFLQIAQVGNGNARLLSGA</sequence>
<accession>A0A645BI44</accession>
<organism evidence="2">
    <name type="scientific">bioreactor metagenome</name>
    <dbReference type="NCBI Taxonomy" id="1076179"/>
    <lineage>
        <taxon>unclassified sequences</taxon>
        <taxon>metagenomes</taxon>
        <taxon>ecological metagenomes</taxon>
    </lineage>
</organism>
<name>A0A645BI44_9ZZZZ</name>
<comment type="caution">
    <text evidence="2">The sequence shown here is derived from an EMBL/GenBank/DDBJ whole genome shotgun (WGS) entry which is preliminary data.</text>
</comment>
<dbReference type="AlphaFoldDB" id="A0A645BI44"/>
<proteinExistence type="predicted"/>
<feature type="region of interest" description="Disordered" evidence="1">
    <location>
        <begin position="88"/>
        <end position="125"/>
    </location>
</feature>
<protein>
    <submittedName>
        <fullName evidence="2">Uncharacterized protein</fullName>
    </submittedName>
</protein>
<reference evidence="2" key="1">
    <citation type="submission" date="2019-08" db="EMBL/GenBank/DDBJ databases">
        <authorList>
            <person name="Kucharzyk K."/>
            <person name="Murdoch R.W."/>
            <person name="Higgins S."/>
            <person name="Loffler F."/>
        </authorList>
    </citation>
    <scope>NUCLEOTIDE SEQUENCE</scope>
</reference>